<dbReference type="InterPro" id="IPR013324">
    <property type="entry name" value="RNA_pol_sigma_r3/r4-like"/>
</dbReference>
<accession>A0A2T0QAG7</accession>
<evidence type="ECO:0000259" key="7">
    <source>
        <dbReference type="Pfam" id="PF04545"/>
    </source>
</evidence>
<keyword evidence="2" id="KW-0805">Transcription regulation</keyword>
<dbReference type="Proteomes" id="UP000237846">
    <property type="component" value="Unassembled WGS sequence"/>
</dbReference>
<dbReference type="SUPFAM" id="SSF88946">
    <property type="entry name" value="Sigma2 domain of RNA polymerase sigma factors"/>
    <property type="match status" value="1"/>
</dbReference>
<dbReference type="PANTHER" id="PTHR43133:SF52">
    <property type="entry name" value="ECF RNA POLYMERASE SIGMA FACTOR SIGL"/>
    <property type="match status" value="1"/>
</dbReference>
<dbReference type="EMBL" id="PVZC01000002">
    <property type="protein sequence ID" value="PRY00833.1"/>
    <property type="molecule type" value="Genomic_DNA"/>
</dbReference>
<dbReference type="InterPro" id="IPR013325">
    <property type="entry name" value="RNA_pol_sigma_r2"/>
</dbReference>
<dbReference type="Gene3D" id="1.10.10.10">
    <property type="entry name" value="Winged helix-like DNA-binding domain superfamily/Winged helix DNA-binding domain"/>
    <property type="match status" value="1"/>
</dbReference>
<dbReference type="InterPro" id="IPR007627">
    <property type="entry name" value="RNA_pol_sigma70_r2"/>
</dbReference>
<evidence type="ECO:0000256" key="4">
    <source>
        <dbReference type="ARBA" id="ARBA00023125"/>
    </source>
</evidence>
<proteinExistence type="inferred from homology"/>
<dbReference type="Gene3D" id="1.10.1740.10">
    <property type="match status" value="1"/>
</dbReference>
<dbReference type="GO" id="GO:0006352">
    <property type="term" value="P:DNA-templated transcription initiation"/>
    <property type="evidence" value="ECO:0007669"/>
    <property type="project" value="InterPro"/>
</dbReference>
<sequence>MSTEERLLKALHDEHASALWRYALRLTGGDEGRAQDVVQETMLRAWRHPQVLSAPDVEARRWLFRTLRNRVIDEWRARQVRPEVVTDAPPERPTDDEVDAAVESLLVAEALRRLSPAHREVLVECFYQGRSVSEAARRLGVPPGTVKSRTYYALRALRVALAEMGVVEEGDG</sequence>
<dbReference type="InterPro" id="IPR014284">
    <property type="entry name" value="RNA_pol_sigma-70_dom"/>
</dbReference>
<dbReference type="OrthoDB" id="9811152at2"/>
<evidence type="ECO:0000259" key="6">
    <source>
        <dbReference type="Pfam" id="PF04542"/>
    </source>
</evidence>
<dbReference type="NCBIfam" id="NF007227">
    <property type="entry name" value="PRK09645.1"/>
    <property type="match status" value="1"/>
</dbReference>
<evidence type="ECO:0000256" key="3">
    <source>
        <dbReference type="ARBA" id="ARBA00023082"/>
    </source>
</evidence>
<protein>
    <submittedName>
        <fullName evidence="8">RNA polymerase sigma-70 factor (ECF subfamily)</fullName>
    </submittedName>
</protein>
<dbReference type="InterPro" id="IPR007630">
    <property type="entry name" value="RNA_pol_sigma70_r4"/>
</dbReference>
<name>A0A2T0QAG7_9ACTN</name>
<reference evidence="8 9" key="1">
    <citation type="submission" date="2018-03" db="EMBL/GenBank/DDBJ databases">
        <title>Genomic Encyclopedia of Archaeal and Bacterial Type Strains, Phase II (KMG-II): from individual species to whole genera.</title>
        <authorList>
            <person name="Goeker M."/>
        </authorList>
    </citation>
    <scope>NUCLEOTIDE SEQUENCE [LARGE SCALE GENOMIC DNA]</scope>
    <source>
        <strain evidence="8 9">DSM 45601</strain>
    </source>
</reference>
<organism evidence="8 9">
    <name type="scientific">Allonocardiopsis opalescens</name>
    <dbReference type="NCBI Taxonomy" id="1144618"/>
    <lineage>
        <taxon>Bacteria</taxon>
        <taxon>Bacillati</taxon>
        <taxon>Actinomycetota</taxon>
        <taxon>Actinomycetes</taxon>
        <taxon>Streptosporangiales</taxon>
        <taxon>Allonocardiopsis</taxon>
    </lineage>
</organism>
<comment type="caution">
    <text evidence="8">The sequence shown here is derived from an EMBL/GenBank/DDBJ whole genome shotgun (WGS) entry which is preliminary data.</text>
</comment>
<gene>
    <name evidence="8" type="ORF">CLV72_102465</name>
</gene>
<dbReference type="Pfam" id="PF04545">
    <property type="entry name" value="Sigma70_r4"/>
    <property type="match status" value="1"/>
</dbReference>
<evidence type="ECO:0000256" key="2">
    <source>
        <dbReference type="ARBA" id="ARBA00023015"/>
    </source>
</evidence>
<dbReference type="NCBIfam" id="TIGR02937">
    <property type="entry name" value="sigma70-ECF"/>
    <property type="match status" value="1"/>
</dbReference>
<keyword evidence="4" id="KW-0238">DNA-binding</keyword>
<dbReference type="InterPro" id="IPR039425">
    <property type="entry name" value="RNA_pol_sigma-70-like"/>
</dbReference>
<keyword evidence="5" id="KW-0804">Transcription</keyword>
<comment type="similarity">
    <text evidence="1">Belongs to the sigma-70 factor family. ECF subfamily.</text>
</comment>
<dbReference type="Pfam" id="PF04542">
    <property type="entry name" value="Sigma70_r2"/>
    <property type="match status" value="1"/>
</dbReference>
<dbReference type="GO" id="GO:0016987">
    <property type="term" value="F:sigma factor activity"/>
    <property type="evidence" value="ECO:0007669"/>
    <property type="project" value="UniProtKB-KW"/>
</dbReference>
<keyword evidence="3" id="KW-0731">Sigma factor</keyword>
<dbReference type="InterPro" id="IPR036388">
    <property type="entry name" value="WH-like_DNA-bd_sf"/>
</dbReference>
<evidence type="ECO:0000313" key="9">
    <source>
        <dbReference type="Proteomes" id="UP000237846"/>
    </source>
</evidence>
<keyword evidence="9" id="KW-1185">Reference proteome</keyword>
<dbReference type="RefSeq" id="WP_106242933.1">
    <property type="nucleotide sequence ID" value="NZ_PVZC01000002.1"/>
</dbReference>
<feature type="domain" description="RNA polymerase sigma-70 region 4" evidence="7">
    <location>
        <begin position="110"/>
        <end position="158"/>
    </location>
</feature>
<dbReference type="PANTHER" id="PTHR43133">
    <property type="entry name" value="RNA POLYMERASE ECF-TYPE SIGMA FACTO"/>
    <property type="match status" value="1"/>
</dbReference>
<dbReference type="AlphaFoldDB" id="A0A2T0QAG7"/>
<evidence type="ECO:0000313" key="8">
    <source>
        <dbReference type="EMBL" id="PRY00833.1"/>
    </source>
</evidence>
<dbReference type="CDD" id="cd06171">
    <property type="entry name" value="Sigma70_r4"/>
    <property type="match status" value="1"/>
</dbReference>
<dbReference type="GO" id="GO:0003677">
    <property type="term" value="F:DNA binding"/>
    <property type="evidence" value="ECO:0007669"/>
    <property type="project" value="UniProtKB-KW"/>
</dbReference>
<evidence type="ECO:0000256" key="5">
    <source>
        <dbReference type="ARBA" id="ARBA00023163"/>
    </source>
</evidence>
<evidence type="ECO:0000256" key="1">
    <source>
        <dbReference type="ARBA" id="ARBA00010641"/>
    </source>
</evidence>
<feature type="domain" description="RNA polymerase sigma-70 region 2" evidence="6">
    <location>
        <begin position="12"/>
        <end position="79"/>
    </location>
</feature>
<dbReference type="SUPFAM" id="SSF88659">
    <property type="entry name" value="Sigma3 and sigma4 domains of RNA polymerase sigma factors"/>
    <property type="match status" value="1"/>
</dbReference>